<evidence type="ECO:0000313" key="3">
    <source>
        <dbReference type="Proteomes" id="UP001216189"/>
    </source>
</evidence>
<keyword evidence="2" id="KW-0540">Nuclease</keyword>
<feature type="domain" description="HNH" evidence="1">
    <location>
        <begin position="167"/>
        <end position="222"/>
    </location>
</feature>
<dbReference type="Gene3D" id="1.10.30.50">
    <property type="match status" value="1"/>
</dbReference>
<dbReference type="InterPro" id="IPR003615">
    <property type="entry name" value="HNH_nuc"/>
</dbReference>
<sequence>MKISESSVHFIYDASKNVYESKQTLVSAAKEASDKGLMSDGSARIYINIFRSLMKGVGHTRAMNKYSTVYFLESIYKDYGSYRFELALQATVHHVNYYNSLGKGRRALIEKVIADMKTKYNVQSNAYSVYPDEVEFIEGKVKKTYVNKYERSASARQKAIVVHGVNCIVCDFNFEGTYGSLGTGFIHIHHLIDLSEIGSEYSLNVESDLVPVCPNCHAMLHKTKPAMKPEELKGHLTKHLRVIPNA</sequence>
<dbReference type="CDD" id="cd00085">
    <property type="entry name" value="HNHc"/>
    <property type="match status" value="1"/>
</dbReference>
<dbReference type="Pfam" id="PF01844">
    <property type="entry name" value="HNH"/>
    <property type="match status" value="1"/>
</dbReference>
<gene>
    <name evidence="2" type="ORF">PUN32_13605</name>
</gene>
<keyword evidence="2" id="KW-0255">Endonuclease</keyword>
<dbReference type="RefSeq" id="WP_274723683.1">
    <property type="nucleotide sequence ID" value="NZ_JARBFT010000023.1"/>
</dbReference>
<evidence type="ECO:0000313" key="2">
    <source>
        <dbReference type="EMBL" id="MDE1516034.1"/>
    </source>
</evidence>
<dbReference type="GO" id="GO:0004519">
    <property type="term" value="F:endonuclease activity"/>
    <property type="evidence" value="ECO:0007669"/>
    <property type="project" value="UniProtKB-KW"/>
</dbReference>
<proteinExistence type="predicted"/>
<organism evidence="2 3">
    <name type="scientific">Vibrio chanodichtyis</name>
    <dbReference type="NCBI Taxonomy" id="3027932"/>
    <lineage>
        <taxon>Bacteria</taxon>
        <taxon>Pseudomonadati</taxon>
        <taxon>Pseudomonadota</taxon>
        <taxon>Gammaproteobacteria</taxon>
        <taxon>Vibrionales</taxon>
        <taxon>Vibrionaceae</taxon>
        <taxon>Vibrio</taxon>
    </lineage>
</organism>
<dbReference type="Proteomes" id="UP001216189">
    <property type="component" value="Unassembled WGS sequence"/>
</dbReference>
<name>A0ABT5V373_9VIBR</name>
<keyword evidence="3" id="KW-1185">Reference proteome</keyword>
<keyword evidence="2" id="KW-0378">Hydrolase</keyword>
<dbReference type="EMBL" id="JARBFT010000023">
    <property type="protein sequence ID" value="MDE1516034.1"/>
    <property type="molecule type" value="Genomic_DNA"/>
</dbReference>
<accession>A0ABT5V373</accession>
<evidence type="ECO:0000259" key="1">
    <source>
        <dbReference type="Pfam" id="PF01844"/>
    </source>
</evidence>
<reference evidence="2 3" key="1">
    <citation type="submission" date="2023-02" db="EMBL/GenBank/DDBJ databases">
        <title>Vibrio intestini sp. nov., a close relative of Vibrio cholerae isolated from the intestine of Healthy Culter dabryi.</title>
        <authorList>
            <person name="Wu N."/>
        </authorList>
    </citation>
    <scope>NUCLEOTIDE SEQUENCE [LARGE SCALE GENOMIC DNA]</scope>
    <source>
        <strain evidence="2 3">DSL-7</strain>
    </source>
</reference>
<dbReference type="InterPro" id="IPR002711">
    <property type="entry name" value="HNH"/>
</dbReference>
<comment type="caution">
    <text evidence="2">The sequence shown here is derived from an EMBL/GenBank/DDBJ whole genome shotgun (WGS) entry which is preliminary data.</text>
</comment>
<protein>
    <submittedName>
        <fullName evidence="2">HNH endonuclease</fullName>
    </submittedName>
</protein>